<dbReference type="Proteomes" id="UP000499080">
    <property type="component" value="Unassembled WGS sequence"/>
</dbReference>
<accession>A0A4Y2V8C3</accession>
<organism evidence="1 2">
    <name type="scientific">Araneus ventricosus</name>
    <name type="common">Orbweaver spider</name>
    <name type="synonym">Epeira ventricosa</name>
    <dbReference type="NCBI Taxonomy" id="182803"/>
    <lineage>
        <taxon>Eukaryota</taxon>
        <taxon>Metazoa</taxon>
        <taxon>Ecdysozoa</taxon>
        <taxon>Arthropoda</taxon>
        <taxon>Chelicerata</taxon>
        <taxon>Arachnida</taxon>
        <taxon>Araneae</taxon>
        <taxon>Araneomorphae</taxon>
        <taxon>Entelegynae</taxon>
        <taxon>Araneoidea</taxon>
        <taxon>Araneidae</taxon>
        <taxon>Araneus</taxon>
    </lineage>
</organism>
<evidence type="ECO:0000313" key="2">
    <source>
        <dbReference type="Proteomes" id="UP000499080"/>
    </source>
</evidence>
<keyword evidence="2" id="KW-1185">Reference proteome</keyword>
<sequence>MEIFRCPLLLDILSSIAFRAPYKAGHSLHRQTVYFETREGKSDKNVWKKAKRLAMVGILSGLKSERKIRRTLKEASEKNNALRRLKPCFEGSIN</sequence>
<protein>
    <submittedName>
        <fullName evidence="1">Uncharacterized protein</fullName>
    </submittedName>
</protein>
<comment type="caution">
    <text evidence="1">The sequence shown here is derived from an EMBL/GenBank/DDBJ whole genome shotgun (WGS) entry which is preliminary data.</text>
</comment>
<dbReference type="EMBL" id="BGPR01044117">
    <property type="protein sequence ID" value="GBO20811.1"/>
    <property type="molecule type" value="Genomic_DNA"/>
</dbReference>
<dbReference type="AlphaFoldDB" id="A0A4Y2V8C3"/>
<reference evidence="1 2" key="1">
    <citation type="journal article" date="2019" name="Sci. Rep.">
        <title>Orb-weaving spider Araneus ventricosus genome elucidates the spidroin gene catalogue.</title>
        <authorList>
            <person name="Kono N."/>
            <person name="Nakamura H."/>
            <person name="Ohtoshi R."/>
            <person name="Moran D.A.P."/>
            <person name="Shinohara A."/>
            <person name="Yoshida Y."/>
            <person name="Fujiwara M."/>
            <person name="Mori M."/>
            <person name="Tomita M."/>
            <person name="Arakawa K."/>
        </authorList>
    </citation>
    <scope>NUCLEOTIDE SEQUENCE [LARGE SCALE GENOMIC DNA]</scope>
</reference>
<proteinExistence type="predicted"/>
<gene>
    <name evidence="1" type="ORF">AVEN_51488_1</name>
</gene>
<name>A0A4Y2V8C3_ARAVE</name>
<evidence type="ECO:0000313" key="1">
    <source>
        <dbReference type="EMBL" id="GBO20811.1"/>
    </source>
</evidence>